<evidence type="ECO:0000256" key="11">
    <source>
        <dbReference type="ARBA" id="ARBA00055215"/>
    </source>
</evidence>
<dbReference type="EMBL" id="CAJPVJ010002930">
    <property type="protein sequence ID" value="CAG2166986.1"/>
    <property type="molecule type" value="Genomic_DNA"/>
</dbReference>
<dbReference type="AlphaFoldDB" id="A0A7R9LU10"/>
<dbReference type="SMART" id="SM00430">
    <property type="entry name" value="HOLI"/>
    <property type="match status" value="1"/>
</dbReference>
<keyword evidence="3 14" id="KW-0479">Metal-binding</keyword>
<evidence type="ECO:0000256" key="1">
    <source>
        <dbReference type="ARBA" id="ARBA00004123"/>
    </source>
</evidence>
<proteinExistence type="inferred from homology"/>
<dbReference type="InterPro" id="IPR035500">
    <property type="entry name" value="NHR-like_dom_sf"/>
</dbReference>
<dbReference type="Proteomes" id="UP000728032">
    <property type="component" value="Unassembled WGS sequence"/>
</dbReference>
<dbReference type="PROSITE" id="PS51843">
    <property type="entry name" value="NR_LBD"/>
    <property type="match status" value="1"/>
</dbReference>
<dbReference type="GO" id="GO:0008270">
    <property type="term" value="F:zinc ion binding"/>
    <property type="evidence" value="ECO:0007669"/>
    <property type="project" value="UniProtKB-KW"/>
</dbReference>
<dbReference type="GO" id="GO:0000978">
    <property type="term" value="F:RNA polymerase II cis-regulatory region sequence-specific DNA binding"/>
    <property type="evidence" value="ECO:0007669"/>
    <property type="project" value="TreeGrafter"/>
</dbReference>
<dbReference type="SUPFAM" id="SSF48508">
    <property type="entry name" value="Nuclear receptor ligand-binding domain"/>
    <property type="match status" value="1"/>
</dbReference>
<feature type="domain" description="NR LBD" evidence="17">
    <location>
        <begin position="264"/>
        <end position="510"/>
    </location>
</feature>
<evidence type="ECO:0000313" key="18">
    <source>
        <dbReference type="EMBL" id="CAD7647913.1"/>
    </source>
</evidence>
<keyword evidence="9 14" id="KW-0675">Receptor</keyword>
<evidence type="ECO:0000256" key="9">
    <source>
        <dbReference type="ARBA" id="ARBA00023170"/>
    </source>
</evidence>
<dbReference type="PANTHER" id="PTHR45805:SF2">
    <property type="entry name" value="NUCLEAR HORMONE RECEPTOR HR3-RELATED"/>
    <property type="match status" value="1"/>
</dbReference>
<dbReference type="InterPro" id="IPR044101">
    <property type="entry name" value="NR_DBD_ROR"/>
</dbReference>
<keyword evidence="8 14" id="KW-0804">Transcription</keyword>
<evidence type="ECO:0000256" key="5">
    <source>
        <dbReference type="ARBA" id="ARBA00022833"/>
    </source>
</evidence>
<keyword evidence="6 14" id="KW-0805">Transcription regulation</keyword>
<evidence type="ECO:0000256" key="13">
    <source>
        <dbReference type="ARBA" id="ARBA00077334"/>
    </source>
</evidence>
<feature type="domain" description="Nuclear receptor" evidence="16">
    <location>
        <begin position="30"/>
        <end position="105"/>
    </location>
</feature>
<evidence type="ECO:0000256" key="7">
    <source>
        <dbReference type="ARBA" id="ARBA00023125"/>
    </source>
</evidence>
<evidence type="ECO:0000259" key="16">
    <source>
        <dbReference type="PROSITE" id="PS51030"/>
    </source>
</evidence>
<dbReference type="PRINTS" id="PR00047">
    <property type="entry name" value="STROIDFINGER"/>
</dbReference>
<keyword evidence="7 14" id="KW-0238">DNA-binding</keyword>
<dbReference type="InterPro" id="IPR013088">
    <property type="entry name" value="Znf_NHR/GATA"/>
</dbReference>
<feature type="region of interest" description="Disordered" evidence="15">
    <location>
        <begin position="105"/>
        <end position="186"/>
    </location>
</feature>
<dbReference type="OrthoDB" id="8832025at2759"/>
<evidence type="ECO:0000256" key="3">
    <source>
        <dbReference type="ARBA" id="ARBA00022723"/>
    </source>
</evidence>
<dbReference type="GO" id="GO:0004879">
    <property type="term" value="F:nuclear receptor activity"/>
    <property type="evidence" value="ECO:0007669"/>
    <property type="project" value="InterPro"/>
</dbReference>
<name>A0A7R9LU10_9ACAR</name>
<comment type="function">
    <text evidence="11">Putative receptor whose ligand is not yet known.</text>
</comment>
<evidence type="ECO:0000256" key="15">
    <source>
        <dbReference type="SAM" id="MobiDB-lite"/>
    </source>
</evidence>
<dbReference type="GO" id="GO:0005634">
    <property type="term" value="C:nucleus"/>
    <property type="evidence" value="ECO:0007669"/>
    <property type="project" value="UniProtKB-SubCell"/>
</dbReference>
<accession>A0A7R9LU10</accession>
<sequence>MDVLSLINEFDPRISHYPNSFGPIKAQIEIIPCKVCGDKSSGVHYGVITCEGCKGFFRRSQSSVVNYQCPRQKNCVVDRVNRNRCQYCRLQKCLALGMSRDAVKFGRMSKKQREKVEDEVRFHRAQLVRPPGQTSNGGQPPTPTTVPSSYPSQTSSETSPDSSVLEQQPQQPSSSSQHVPYNAITNGYTPYNNGDLNVYAEKYTPSVYTYTPQGMATFDLSATTTDFVDSTTFEQQRQPIDSLPDTNGLLSTTVSPNAIINNSHLELLAKTVSEAHARTCLYTTEQIVDMMRKPNDQSRIIYLKNLSHEDLWLECASRLTNVIQQIIEFAKMVPGFMKLSQDDQIVLLKAGSFELCCLRMSRYFDLSTKQVLFGDGLMPRDAFLTQADITESKLVNQSFDLAESIADLKLTESELALFSAYALISPDRHGLKGIVDIQRLNQAIVKALRFELSRTHMKPFKGDVSVFDVLITKIPQLRELNMLHMEALSKFRRASPHMEFPPLHKELFSIDI</sequence>
<dbReference type="Gene3D" id="3.30.50.10">
    <property type="entry name" value="Erythroid Transcription Factor GATA-1, subunit A"/>
    <property type="match status" value="1"/>
</dbReference>
<gene>
    <name evidence="18" type="ORF">ONB1V03_LOCUS6501</name>
</gene>
<keyword evidence="5 14" id="KW-0862">Zinc</keyword>
<dbReference type="PRINTS" id="PR00546">
    <property type="entry name" value="THYROIDHORMR"/>
</dbReference>
<evidence type="ECO:0000256" key="6">
    <source>
        <dbReference type="ARBA" id="ARBA00023015"/>
    </source>
</evidence>
<evidence type="ECO:0000256" key="2">
    <source>
        <dbReference type="ARBA" id="ARBA00008092"/>
    </source>
</evidence>
<feature type="compositionally biased region" description="Low complexity" evidence="15">
    <location>
        <begin position="145"/>
        <end position="177"/>
    </location>
</feature>
<dbReference type="InterPro" id="IPR001728">
    <property type="entry name" value="ThyrH_rcpt"/>
</dbReference>
<keyword evidence="19" id="KW-1185">Reference proteome</keyword>
<protein>
    <recommendedName>
        <fullName evidence="12">Probable nuclear hormone receptor HR3</fullName>
    </recommendedName>
    <alternativeName>
        <fullName evidence="13">Nuclear receptor subfamily 1 group F member 4</fullName>
    </alternativeName>
</protein>
<dbReference type="PROSITE" id="PS00031">
    <property type="entry name" value="NUCLEAR_REC_DBD_1"/>
    <property type="match status" value="1"/>
</dbReference>
<evidence type="ECO:0000313" key="19">
    <source>
        <dbReference type="Proteomes" id="UP000728032"/>
    </source>
</evidence>
<dbReference type="SUPFAM" id="SSF57716">
    <property type="entry name" value="Glucocorticoid receptor-like (DNA-binding domain)"/>
    <property type="match status" value="1"/>
</dbReference>
<dbReference type="FunFam" id="3.30.50.10:FF:000003">
    <property type="entry name" value="Nuclear orphan receptor ROR-beta"/>
    <property type="match status" value="1"/>
</dbReference>
<dbReference type="InterPro" id="IPR001723">
    <property type="entry name" value="Nuclear_hrmn_rcpt"/>
</dbReference>
<dbReference type="PROSITE" id="PS51030">
    <property type="entry name" value="NUCLEAR_REC_DBD_2"/>
    <property type="match status" value="1"/>
</dbReference>
<keyword evidence="10 14" id="KW-0539">Nucleus</keyword>
<comment type="subcellular location">
    <subcellularLocation>
        <location evidence="1 14">Nucleus</location>
    </subcellularLocation>
</comment>
<dbReference type="InterPro" id="IPR000536">
    <property type="entry name" value="Nucl_hrmn_rcpt_lig-bd"/>
</dbReference>
<evidence type="ECO:0000256" key="4">
    <source>
        <dbReference type="ARBA" id="ARBA00022771"/>
    </source>
</evidence>
<reference evidence="18" key="1">
    <citation type="submission" date="2020-11" db="EMBL/GenBank/DDBJ databases">
        <authorList>
            <person name="Tran Van P."/>
        </authorList>
    </citation>
    <scope>NUCLEOTIDE SEQUENCE</scope>
</reference>
<evidence type="ECO:0000259" key="17">
    <source>
        <dbReference type="PROSITE" id="PS51843"/>
    </source>
</evidence>
<evidence type="ECO:0000256" key="12">
    <source>
        <dbReference type="ARBA" id="ARBA00072676"/>
    </source>
</evidence>
<comment type="similarity">
    <text evidence="2">Belongs to the nuclear hormone receptor family. NR1 subfamily.</text>
</comment>
<organism evidence="18">
    <name type="scientific">Oppiella nova</name>
    <dbReference type="NCBI Taxonomy" id="334625"/>
    <lineage>
        <taxon>Eukaryota</taxon>
        <taxon>Metazoa</taxon>
        <taxon>Ecdysozoa</taxon>
        <taxon>Arthropoda</taxon>
        <taxon>Chelicerata</taxon>
        <taxon>Arachnida</taxon>
        <taxon>Acari</taxon>
        <taxon>Acariformes</taxon>
        <taxon>Sarcoptiformes</taxon>
        <taxon>Oribatida</taxon>
        <taxon>Brachypylina</taxon>
        <taxon>Oppioidea</taxon>
        <taxon>Oppiidae</taxon>
        <taxon>Oppiella</taxon>
    </lineage>
</organism>
<dbReference type="Pfam" id="PF00104">
    <property type="entry name" value="Hormone_recep"/>
    <property type="match status" value="1"/>
</dbReference>
<dbReference type="PANTHER" id="PTHR45805">
    <property type="entry name" value="NUCLEAR HORMONE RECEPTOR HR3-RELATED"/>
    <property type="match status" value="1"/>
</dbReference>
<dbReference type="SMART" id="SM00399">
    <property type="entry name" value="ZnF_C4"/>
    <property type="match status" value="1"/>
</dbReference>
<evidence type="ECO:0000256" key="8">
    <source>
        <dbReference type="ARBA" id="ARBA00023163"/>
    </source>
</evidence>
<dbReference type="InterPro" id="IPR001628">
    <property type="entry name" value="Znf_hrmn_rcpt"/>
</dbReference>
<dbReference type="CDD" id="cd06968">
    <property type="entry name" value="NR_DBD_ROR"/>
    <property type="match status" value="1"/>
</dbReference>
<evidence type="ECO:0000256" key="10">
    <source>
        <dbReference type="ARBA" id="ARBA00023242"/>
    </source>
</evidence>
<dbReference type="Pfam" id="PF00105">
    <property type="entry name" value="zf-C4"/>
    <property type="match status" value="1"/>
</dbReference>
<evidence type="ECO:0000256" key="14">
    <source>
        <dbReference type="RuleBase" id="RU004334"/>
    </source>
</evidence>
<dbReference type="EMBL" id="OC917755">
    <property type="protein sequence ID" value="CAD7647913.1"/>
    <property type="molecule type" value="Genomic_DNA"/>
</dbReference>
<dbReference type="PRINTS" id="PR00398">
    <property type="entry name" value="STRDHORMONER"/>
</dbReference>
<dbReference type="Gene3D" id="1.10.565.10">
    <property type="entry name" value="Retinoid X Receptor"/>
    <property type="match status" value="1"/>
</dbReference>
<keyword evidence="4 14" id="KW-0863">Zinc-finger</keyword>